<reference evidence="2" key="1">
    <citation type="submission" date="2016-06" db="EMBL/GenBank/DDBJ databases">
        <authorList>
            <person name="Xu Y."/>
            <person name="Nagy A."/>
            <person name="Yan X."/>
            <person name="Kim S.W."/>
            <person name="Haley B."/>
            <person name="Liu N.T."/>
            <person name="Nou X."/>
        </authorList>
    </citation>
    <scope>NUCLEOTIDE SEQUENCE [LARGE SCALE GENOMIC DNA]</scope>
    <source>
        <strain evidence="2">ATCC 49129</strain>
    </source>
</reference>
<dbReference type="RefSeq" id="WP_064808054.1">
    <property type="nucleotide sequence ID" value="NZ_CP016023.1"/>
</dbReference>
<dbReference type="OrthoDB" id="8019720at2"/>
<dbReference type="Proteomes" id="UP000078572">
    <property type="component" value="Chromosome 2"/>
</dbReference>
<evidence type="ECO:0000313" key="2">
    <source>
        <dbReference type="Proteomes" id="UP000078572"/>
    </source>
</evidence>
<sequence>MSLDAYKIGIQIALVDNVSRGLMTLAGHFNRLNLDADALKARLDKIGKMIDAGGVLSGAGAKGFKMLEGPLDAAKQYQTELQRFSQVMPGDAMASQADKFAKSMNVMGQSSLDNLKLLRETTAVLGSFDQAKLVMPQLAQAKSGVMAVMSAEAGGKFEESALSALKTQQLRGAITNPNTGLIAPQRVTDVLDSMRQTYVATNGTATSDDYIKSIASPRTAASASGAGKPSMQALEFEYQAKLANLQLTLGEHILPVAIAGLEKLNALLQSVTQFAKEHPTLTKVFLGLAGLLSGMAVVAGVALQFGAAISALRVIFPATMSVMGMVMNTMGTVISAALSAALRAALSAAMTAVVGVIGVMTLPVTLALAAIAGLAFVVYKNWDEIKPRLLGAFELLKDGAKWLWTHLLSLFERVKTVAAGIWEYVQPVLDRIKSVVAMLWEHVAPIFDKIKAGVQEAWDSMSRIAAIPLTLVQTFIQYVVDAVRSFAQRFNLGGVVDQIDNKLKGAYTDSVARDHAASYSNEGHNRNPVGSAVKVPDAKPVVLKGDVTMDGRSVGQVVWKQMDVQLARPLAGSSDFNNGMHVSPSGYNYV</sequence>
<protein>
    <submittedName>
        <fullName evidence="1">Uncharacterized protein</fullName>
    </submittedName>
</protein>
<dbReference type="GeneID" id="61528996"/>
<dbReference type="AlphaFoldDB" id="A0A192A4P3"/>
<name>A0A192A4P3_9RALS</name>
<organism evidence="1 2">
    <name type="scientific">Ralstonia insidiosa</name>
    <dbReference type="NCBI Taxonomy" id="190721"/>
    <lineage>
        <taxon>Bacteria</taxon>
        <taxon>Pseudomonadati</taxon>
        <taxon>Pseudomonadota</taxon>
        <taxon>Betaproteobacteria</taxon>
        <taxon>Burkholderiales</taxon>
        <taxon>Burkholderiaceae</taxon>
        <taxon>Ralstonia</taxon>
    </lineage>
</organism>
<evidence type="ECO:0000313" key="1">
    <source>
        <dbReference type="EMBL" id="ANJ75450.1"/>
    </source>
</evidence>
<gene>
    <name evidence="1" type="ORF">A9Y76_23425</name>
</gene>
<proteinExistence type="predicted"/>
<dbReference type="EMBL" id="CP016023">
    <property type="protein sequence ID" value="ANJ75450.1"/>
    <property type="molecule type" value="Genomic_DNA"/>
</dbReference>
<accession>A0A192A4P3</accession>
<keyword evidence="2" id="KW-1185">Reference proteome</keyword>